<evidence type="ECO:0000313" key="4">
    <source>
        <dbReference type="Proteomes" id="UP000748752"/>
    </source>
</evidence>
<proteinExistence type="predicted"/>
<dbReference type="InterPro" id="IPR036873">
    <property type="entry name" value="Rhodanese-like_dom_sf"/>
</dbReference>
<dbReference type="Proteomes" id="UP000748752">
    <property type="component" value="Unassembled WGS sequence"/>
</dbReference>
<keyword evidence="1" id="KW-1133">Transmembrane helix</keyword>
<gene>
    <name evidence="3" type="ORF">CKO31_02140</name>
</gene>
<dbReference type="EMBL" id="NRRV01000003">
    <property type="protein sequence ID" value="MBK1629557.1"/>
    <property type="molecule type" value="Genomic_DNA"/>
</dbReference>
<evidence type="ECO:0000313" key="3">
    <source>
        <dbReference type="EMBL" id="MBK1629557.1"/>
    </source>
</evidence>
<feature type="transmembrane region" description="Helical" evidence="1">
    <location>
        <begin position="12"/>
        <end position="31"/>
    </location>
</feature>
<organism evidence="3 4">
    <name type="scientific">Thiohalocapsa halophila</name>
    <dbReference type="NCBI Taxonomy" id="69359"/>
    <lineage>
        <taxon>Bacteria</taxon>
        <taxon>Pseudomonadati</taxon>
        <taxon>Pseudomonadota</taxon>
        <taxon>Gammaproteobacteria</taxon>
        <taxon>Chromatiales</taxon>
        <taxon>Chromatiaceae</taxon>
        <taxon>Thiohalocapsa</taxon>
    </lineage>
</organism>
<dbReference type="SUPFAM" id="SSF52821">
    <property type="entry name" value="Rhodanese/Cell cycle control phosphatase"/>
    <property type="match status" value="1"/>
</dbReference>
<evidence type="ECO:0000259" key="2">
    <source>
        <dbReference type="PROSITE" id="PS50206"/>
    </source>
</evidence>
<dbReference type="PROSITE" id="PS50206">
    <property type="entry name" value="RHODANESE_3"/>
    <property type="match status" value="1"/>
</dbReference>
<keyword evidence="1" id="KW-0812">Transmembrane</keyword>
<accession>A0ABS1CCC7</accession>
<dbReference type="Gene3D" id="3.40.250.10">
    <property type="entry name" value="Rhodanese-like domain"/>
    <property type="match status" value="1"/>
</dbReference>
<reference evidence="3 4" key="1">
    <citation type="journal article" date="2020" name="Microorganisms">
        <title>Osmotic Adaptation and Compatible Solute Biosynthesis of Phototrophic Bacteria as Revealed from Genome Analyses.</title>
        <authorList>
            <person name="Imhoff J.F."/>
            <person name="Rahn T."/>
            <person name="Kunzel S."/>
            <person name="Keller A."/>
            <person name="Neulinger S.C."/>
        </authorList>
    </citation>
    <scope>NUCLEOTIDE SEQUENCE [LARGE SCALE GENOMIC DNA]</scope>
    <source>
        <strain evidence="3 4">DSM 6210</strain>
    </source>
</reference>
<dbReference type="SMART" id="SM00450">
    <property type="entry name" value="RHOD"/>
    <property type="match status" value="1"/>
</dbReference>
<dbReference type="InterPro" id="IPR050229">
    <property type="entry name" value="GlpE_sulfurtransferase"/>
</dbReference>
<keyword evidence="1" id="KW-0472">Membrane</keyword>
<evidence type="ECO:0000256" key="1">
    <source>
        <dbReference type="SAM" id="Phobius"/>
    </source>
</evidence>
<dbReference type="InterPro" id="IPR001763">
    <property type="entry name" value="Rhodanese-like_dom"/>
</dbReference>
<name>A0ABS1CCC7_9GAMM</name>
<sequence>MQAQMIEFMGNHWVLFMALGVILGLLTYNLLVGDKGSVDPVAATALINQQDAAVVDVRPAADFAKGHILHATNIPMNGFKNQTGALAKYKDKPIIVTCRSGSQSQAACHVLRKAGFPDVYNLKGGVLAWESANLPLTRKKR</sequence>
<dbReference type="CDD" id="cd00158">
    <property type="entry name" value="RHOD"/>
    <property type="match status" value="1"/>
</dbReference>
<comment type="caution">
    <text evidence="3">The sequence shown here is derived from an EMBL/GenBank/DDBJ whole genome shotgun (WGS) entry which is preliminary data.</text>
</comment>
<dbReference type="PANTHER" id="PTHR43031">
    <property type="entry name" value="FAD-DEPENDENT OXIDOREDUCTASE"/>
    <property type="match status" value="1"/>
</dbReference>
<protein>
    <recommendedName>
        <fullName evidence="2">Rhodanese domain-containing protein</fullName>
    </recommendedName>
</protein>
<keyword evidence="4" id="KW-1185">Reference proteome</keyword>
<feature type="domain" description="Rhodanese" evidence="2">
    <location>
        <begin position="48"/>
        <end position="138"/>
    </location>
</feature>
<dbReference type="Pfam" id="PF00581">
    <property type="entry name" value="Rhodanese"/>
    <property type="match status" value="1"/>
</dbReference>
<dbReference type="PANTHER" id="PTHR43031:SF18">
    <property type="entry name" value="RHODANESE-RELATED SULFURTRANSFERASES"/>
    <property type="match status" value="1"/>
</dbReference>